<proteinExistence type="predicted"/>
<dbReference type="SUPFAM" id="SSF55811">
    <property type="entry name" value="Nudix"/>
    <property type="match status" value="1"/>
</dbReference>
<dbReference type="Proteomes" id="UP000239065">
    <property type="component" value="Unassembled WGS sequence"/>
</dbReference>
<accession>A0A2S9SKN2</accession>
<dbReference type="PROSITE" id="PS51462">
    <property type="entry name" value="NUDIX"/>
    <property type="match status" value="1"/>
</dbReference>
<dbReference type="Gene3D" id="3.90.79.10">
    <property type="entry name" value="Nucleoside Triphosphate Pyrophosphohydrolase"/>
    <property type="match status" value="1"/>
</dbReference>
<name>A0A2S9SKN2_9BACT</name>
<reference evidence="2 3" key="1">
    <citation type="submission" date="2017-09" db="EMBL/GenBank/DDBJ databases">
        <title>Reassesment of A. cryaerophilus.</title>
        <authorList>
            <person name="Perez-Cataluna A."/>
            <person name="Collado L."/>
            <person name="Salgado O."/>
            <person name="Lefinanco V."/>
            <person name="Figueras M.J."/>
        </authorList>
    </citation>
    <scope>NUCLEOTIDE SEQUENCE [LARGE SCALE GENOMIC DNA]</scope>
    <source>
        <strain evidence="2 3">LMG 9861</strain>
    </source>
</reference>
<dbReference type="InterPro" id="IPR000086">
    <property type="entry name" value="NUDIX_hydrolase_dom"/>
</dbReference>
<dbReference type="AlphaFoldDB" id="A0A2S9SKN2"/>
<evidence type="ECO:0000313" key="3">
    <source>
        <dbReference type="Proteomes" id="UP000239065"/>
    </source>
</evidence>
<feature type="domain" description="Nudix hydrolase" evidence="1">
    <location>
        <begin position="329"/>
        <end position="461"/>
    </location>
</feature>
<evidence type="ECO:0000259" key="1">
    <source>
        <dbReference type="PROSITE" id="PS51462"/>
    </source>
</evidence>
<organism evidence="2 3">
    <name type="scientific">Aliarcobacter cryaerophilus</name>
    <dbReference type="NCBI Taxonomy" id="28198"/>
    <lineage>
        <taxon>Bacteria</taxon>
        <taxon>Pseudomonadati</taxon>
        <taxon>Campylobacterota</taxon>
        <taxon>Epsilonproteobacteria</taxon>
        <taxon>Campylobacterales</taxon>
        <taxon>Arcobacteraceae</taxon>
        <taxon>Aliarcobacter</taxon>
    </lineage>
</organism>
<dbReference type="InterPro" id="IPR015797">
    <property type="entry name" value="NUDIX_hydrolase-like_dom_sf"/>
</dbReference>
<comment type="caution">
    <text evidence="2">The sequence shown here is derived from an EMBL/GenBank/DDBJ whole genome shotgun (WGS) entry which is preliminary data.</text>
</comment>
<sequence>MAWYFKMVNNELKSRLREKTKDINNLETSNREGIYLFLSFDLANATEYKIRNYKWHDTFNKFYNHITKEIIDENSPIKNAKIWKFIGDEVLFYLKITDKVELFKTLPYVYKIVKNIENKLGKESHYYDKLYIKTTIWIADILDEQDLSKEEFSTEKATNIIFSPPFENTNVLLNKPDFLGFEIDLGFRISKFSHHSVIAIGAKLAYLLYKNRQDLKDKYKLDYQTGEIYKNLKIVDYASLKGIWRNHKYPIIWYSENWDIDSMFLYDEHFNNEFIENLKDKIINKSLEGIDKLEKIFRDINQIDDVDKIIEKISTTKPERNIEIQLDKVSEVHVALICFNNDKTKILGALRKENKKRFPNMWEFGCGQISLNETFEDTAKRTYKEDFGIDINILNENIPIATYSFEDSLNQKVPGLILIGYQIDKKNIEQKKYKEVKWLSLEDINSINTISINQYVDNFKENALKAFEIIKN</sequence>
<dbReference type="Pfam" id="PF00293">
    <property type="entry name" value="NUDIX"/>
    <property type="match status" value="1"/>
</dbReference>
<evidence type="ECO:0000313" key="2">
    <source>
        <dbReference type="EMBL" id="PRM87139.1"/>
    </source>
</evidence>
<protein>
    <recommendedName>
        <fullName evidence="1">Nudix hydrolase domain-containing protein</fullName>
    </recommendedName>
</protein>
<dbReference type="EMBL" id="NXGJ01000013">
    <property type="protein sequence ID" value="PRM87139.1"/>
    <property type="molecule type" value="Genomic_DNA"/>
</dbReference>
<gene>
    <name evidence="2" type="ORF">CJ669_09090</name>
</gene>